<name>A0ACB8DBS1_DERSI</name>
<sequence>MDEPTLTNEMLEYIRGLVAQSSFSRRFDASSISAQERRMQNFLSSPIRKQNYKLVVLGSLSNNFSSESWISNLNSILAEEDKVGSLSIITVHGLETIREIVAFFQGRVDYGSAYIYIQILIEAFRFDFMRRSAQRRSKSAKSCLRATLDVMTQAPYVIGTKVFGWPRDQQQGDVSLNILTEVIATATAEENLVWMNGRSKSRVNALLKNALIYAQATSFTDVLSIPVEELNDSFARNDFPAIYMRLKSKQRDTLLKRPLHEADDIYASYFMDSRVFYDTDINAVFVPAALRGEPIAYSAEVPVEYSFPNARSATREGADTRRVSS</sequence>
<comment type="caution">
    <text evidence="1">The sequence shown here is derived from an EMBL/GenBank/DDBJ whole genome shotgun (WGS) entry which is preliminary data.</text>
</comment>
<dbReference type="EMBL" id="CM023471">
    <property type="protein sequence ID" value="KAH7965495.1"/>
    <property type="molecule type" value="Genomic_DNA"/>
</dbReference>
<accession>A0ACB8DBS1</accession>
<dbReference type="Proteomes" id="UP000821865">
    <property type="component" value="Chromosome 2"/>
</dbReference>
<gene>
    <name evidence="1" type="ORF">HPB49_008481</name>
</gene>
<evidence type="ECO:0000313" key="1">
    <source>
        <dbReference type="EMBL" id="KAH7965495.1"/>
    </source>
</evidence>
<proteinExistence type="predicted"/>
<organism evidence="1 2">
    <name type="scientific">Dermacentor silvarum</name>
    <name type="common">Tick</name>
    <dbReference type="NCBI Taxonomy" id="543639"/>
    <lineage>
        <taxon>Eukaryota</taxon>
        <taxon>Metazoa</taxon>
        <taxon>Ecdysozoa</taxon>
        <taxon>Arthropoda</taxon>
        <taxon>Chelicerata</taxon>
        <taxon>Arachnida</taxon>
        <taxon>Acari</taxon>
        <taxon>Parasitiformes</taxon>
        <taxon>Ixodida</taxon>
        <taxon>Ixodoidea</taxon>
        <taxon>Ixodidae</taxon>
        <taxon>Rhipicephalinae</taxon>
        <taxon>Dermacentor</taxon>
    </lineage>
</organism>
<reference evidence="1" key="1">
    <citation type="submission" date="2020-05" db="EMBL/GenBank/DDBJ databases">
        <title>Large-scale comparative analyses of tick genomes elucidate their genetic diversity and vector capacities.</title>
        <authorList>
            <person name="Jia N."/>
            <person name="Wang J."/>
            <person name="Shi W."/>
            <person name="Du L."/>
            <person name="Sun Y."/>
            <person name="Zhan W."/>
            <person name="Jiang J."/>
            <person name="Wang Q."/>
            <person name="Zhang B."/>
            <person name="Ji P."/>
            <person name="Sakyi L.B."/>
            <person name="Cui X."/>
            <person name="Yuan T."/>
            <person name="Jiang B."/>
            <person name="Yang W."/>
            <person name="Lam T.T.-Y."/>
            <person name="Chang Q."/>
            <person name="Ding S."/>
            <person name="Wang X."/>
            <person name="Zhu J."/>
            <person name="Ruan X."/>
            <person name="Zhao L."/>
            <person name="Wei J."/>
            <person name="Que T."/>
            <person name="Du C."/>
            <person name="Cheng J."/>
            <person name="Dai P."/>
            <person name="Han X."/>
            <person name="Huang E."/>
            <person name="Gao Y."/>
            <person name="Liu J."/>
            <person name="Shao H."/>
            <person name="Ye R."/>
            <person name="Li L."/>
            <person name="Wei W."/>
            <person name="Wang X."/>
            <person name="Wang C."/>
            <person name="Yang T."/>
            <person name="Huo Q."/>
            <person name="Li W."/>
            <person name="Guo W."/>
            <person name="Chen H."/>
            <person name="Zhou L."/>
            <person name="Ni X."/>
            <person name="Tian J."/>
            <person name="Zhou Y."/>
            <person name="Sheng Y."/>
            <person name="Liu T."/>
            <person name="Pan Y."/>
            <person name="Xia L."/>
            <person name="Li J."/>
            <person name="Zhao F."/>
            <person name="Cao W."/>
        </authorList>
    </citation>
    <scope>NUCLEOTIDE SEQUENCE</scope>
    <source>
        <strain evidence="1">Dsil-2018</strain>
    </source>
</reference>
<evidence type="ECO:0000313" key="2">
    <source>
        <dbReference type="Proteomes" id="UP000821865"/>
    </source>
</evidence>
<keyword evidence="2" id="KW-1185">Reference proteome</keyword>
<protein>
    <submittedName>
        <fullName evidence="1">Uncharacterized protein</fullName>
    </submittedName>
</protein>